<protein>
    <submittedName>
        <fullName evidence="2">Uncharacterized protein</fullName>
    </submittedName>
</protein>
<dbReference type="HOGENOM" id="CLU_2389973_0_0_1"/>
<evidence type="ECO:0000313" key="2">
    <source>
        <dbReference type="EnsemblPlants" id="ORUFI01G28380.1"/>
    </source>
</evidence>
<dbReference type="Proteomes" id="UP000008022">
    <property type="component" value="Unassembled WGS sequence"/>
</dbReference>
<evidence type="ECO:0000256" key="1">
    <source>
        <dbReference type="SAM" id="MobiDB-lite"/>
    </source>
</evidence>
<reference evidence="2" key="2">
    <citation type="submission" date="2015-06" db="UniProtKB">
        <authorList>
            <consortium name="EnsemblPlants"/>
        </authorList>
    </citation>
    <scope>IDENTIFICATION</scope>
</reference>
<name>A0A0E0N0B3_ORYRU</name>
<accession>A0A0E0N0B3</accession>
<evidence type="ECO:0000313" key="3">
    <source>
        <dbReference type="Proteomes" id="UP000008022"/>
    </source>
</evidence>
<dbReference type="Gramene" id="ORUFI01G28380.1">
    <property type="protein sequence ID" value="ORUFI01G28380.1"/>
    <property type="gene ID" value="ORUFI01G28380"/>
</dbReference>
<proteinExistence type="predicted"/>
<dbReference type="AlphaFoldDB" id="A0A0E0N0B3"/>
<sequence>MVSSRGGGGGGWPLGGRVGKLPAASRRGDRRATPRTGKTRRDFCCFDMISVLLGWQLFIGHWGAGCTRVHEDWEASEILMLSVEDPQEGKDAGG</sequence>
<reference evidence="3" key="1">
    <citation type="submission" date="2013-06" db="EMBL/GenBank/DDBJ databases">
        <authorList>
            <person name="Zhao Q."/>
        </authorList>
    </citation>
    <scope>NUCLEOTIDE SEQUENCE</scope>
    <source>
        <strain evidence="3">cv. W1943</strain>
    </source>
</reference>
<dbReference type="EnsemblPlants" id="ORUFI01G28380.1">
    <property type="protein sequence ID" value="ORUFI01G28380.1"/>
    <property type="gene ID" value="ORUFI01G28380"/>
</dbReference>
<feature type="region of interest" description="Disordered" evidence="1">
    <location>
        <begin position="1"/>
        <end position="37"/>
    </location>
</feature>
<organism evidence="2 3">
    <name type="scientific">Oryza rufipogon</name>
    <name type="common">Brownbeard rice</name>
    <name type="synonym">Asian wild rice</name>
    <dbReference type="NCBI Taxonomy" id="4529"/>
    <lineage>
        <taxon>Eukaryota</taxon>
        <taxon>Viridiplantae</taxon>
        <taxon>Streptophyta</taxon>
        <taxon>Embryophyta</taxon>
        <taxon>Tracheophyta</taxon>
        <taxon>Spermatophyta</taxon>
        <taxon>Magnoliopsida</taxon>
        <taxon>Liliopsida</taxon>
        <taxon>Poales</taxon>
        <taxon>Poaceae</taxon>
        <taxon>BOP clade</taxon>
        <taxon>Oryzoideae</taxon>
        <taxon>Oryzeae</taxon>
        <taxon>Oryzinae</taxon>
        <taxon>Oryza</taxon>
    </lineage>
</organism>
<feature type="compositionally biased region" description="Gly residues" evidence="1">
    <location>
        <begin position="1"/>
        <end position="18"/>
    </location>
</feature>
<keyword evidence="3" id="KW-1185">Reference proteome</keyword>